<dbReference type="PANTHER" id="PTHR30570">
    <property type="entry name" value="PERIPLASMIC PHOSPHATE BINDING COMPONENT OF PHOSPHATE ABC TRANSPORTER"/>
    <property type="match status" value="1"/>
</dbReference>
<feature type="domain" description="PBP" evidence="3">
    <location>
        <begin position="177"/>
        <end position="290"/>
    </location>
</feature>
<dbReference type="Pfam" id="PF12849">
    <property type="entry name" value="PBP_like_2"/>
    <property type="match status" value="2"/>
</dbReference>
<dbReference type="Proteomes" id="UP001139365">
    <property type="component" value="Unassembled WGS sequence"/>
</dbReference>
<keyword evidence="1 2" id="KW-0732">Signal</keyword>
<name>A0AAE3FJB9_9BACT</name>
<accession>A0AAE3FJB9</accession>
<proteinExistence type="predicted"/>
<feature type="domain" description="PBP" evidence="3">
    <location>
        <begin position="33"/>
        <end position="149"/>
    </location>
</feature>
<dbReference type="SUPFAM" id="SSF53850">
    <property type="entry name" value="Periplasmic binding protein-like II"/>
    <property type="match status" value="2"/>
</dbReference>
<evidence type="ECO:0000256" key="2">
    <source>
        <dbReference type="SAM" id="SignalP"/>
    </source>
</evidence>
<feature type="chain" id="PRO_5042024442" evidence="2">
    <location>
        <begin position="22"/>
        <end position="293"/>
    </location>
</feature>
<protein>
    <submittedName>
        <fullName evidence="4">Substrate-binding domain-containing protein</fullName>
    </submittedName>
</protein>
<dbReference type="Gene3D" id="3.40.190.10">
    <property type="entry name" value="Periplasmic binding protein-like II"/>
    <property type="match status" value="3"/>
</dbReference>
<organism evidence="4 5">
    <name type="scientific">Candidatus Colimorpha enterica</name>
    <dbReference type="NCBI Taxonomy" id="3083063"/>
    <lineage>
        <taxon>Bacteria</taxon>
        <taxon>Pseudomonadati</taxon>
        <taxon>Bacteroidota</taxon>
        <taxon>Bacteroidia</taxon>
        <taxon>Bacteroidales</taxon>
        <taxon>Candidatus Colimorpha</taxon>
    </lineage>
</organism>
<dbReference type="InterPro" id="IPR050811">
    <property type="entry name" value="Phosphate_ABC_transporter"/>
</dbReference>
<evidence type="ECO:0000259" key="3">
    <source>
        <dbReference type="Pfam" id="PF12849"/>
    </source>
</evidence>
<evidence type="ECO:0000256" key="1">
    <source>
        <dbReference type="ARBA" id="ARBA00022729"/>
    </source>
</evidence>
<reference evidence="4 5" key="1">
    <citation type="submission" date="2022-03" db="EMBL/GenBank/DDBJ databases">
        <title>Metagenome-assembled genomes from swine fecal metagenomes.</title>
        <authorList>
            <person name="Holman D.B."/>
            <person name="Kommadath A."/>
        </authorList>
    </citation>
    <scope>NUCLEOTIDE SEQUENCE [LARGE SCALE GENOMIC DNA]</scope>
    <source>
        <strain evidence="4">SUG147</strain>
    </source>
</reference>
<gene>
    <name evidence="4" type="ORF">MR241_09620</name>
</gene>
<evidence type="ECO:0000313" key="4">
    <source>
        <dbReference type="EMBL" id="MCI5756535.1"/>
    </source>
</evidence>
<dbReference type="EMBL" id="JALEMU010000162">
    <property type="protein sequence ID" value="MCI5756535.1"/>
    <property type="molecule type" value="Genomic_DNA"/>
</dbReference>
<feature type="signal peptide" evidence="2">
    <location>
        <begin position="1"/>
        <end position="21"/>
    </location>
</feature>
<evidence type="ECO:0000313" key="5">
    <source>
        <dbReference type="Proteomes" id="UP001139365"/>
    </source>
</evidence>
<dbReference type="PANTHER" id="PTHR30570:SF1">
    <property type="entry name" value="PHOSPHATE-BINDING PROTEIN PSTS"/>
    <property type="match status" value="1"/>
</dbReference>
<dbReference type="AlphaFoldDB" id="A0AAE3FJB9"/>
<sequence length="293" mass="30625">MKNTIKKIVCFVSAGLAAAAAFTGCGGKKAFDASKNISVVAREDGSGTKSAFMEIIGLKGKADVSGVIIATGTAGVLAEVRSNPLAVAYESLGYVTDDVKMLKVDGVEPTVENIKNGTYRIARPLNVVYQEKTVADGVCKAYLEFLQSADAQKIITEKGYVSTGDGAQEYKIQSGLTGKIGISGSTSLQPLMIELAKKFESLQSGVTVSVSGGGSGTGYKNAKEGVSEFGMISETFNSEKADNCTSYEVAKDGIAVIVNKANTNDNIALDTLKSIYNCEAGDSAVTKWDQVSK</sequence>
<comment type="caution">
    <text evidence="4">The sequence shown here is derived from an EMBL/GenBank/DDBJ whole genome shotgun (WGS) entry which is preliminary data.</text>
</comment>
<dbReference type="PROSITE" id="PS51257">
    <property type="entry name" value="PROKAR_LIPOPROTEIN"/>
    <property type="match status" value="1"/>
</dbReference>
<dbReference type="InterPro" id="IPR024370">
    <property type="entry name" value="PBP_domain"/>
</dbReference>